<accession>A0AAQ3IEV2</accession>
<dbReference type="Proteomes" id="UP001229422">
    <property type="component" value="Chromosome"/>
</dbReference>
<evidence type="ECO:0000313" key="2">
    <source>
        <dbReference type="Proteomes" id="UP001229422"/>
    </source>
</evidence>
<evidence type="ECO:0000313" key="1">
    <source>
        <dbReference type="EMBL" id="WHM21449.1"/>
    </source>
</evidence>
<protein>
    <submittedName>
        <fullName evidence="1">Uncharacterized protein</fullName>
    </submittedName>
</protein>
<organism evidence="1 2">
    <name type="scientific">Bacillus subtilis</name>
    <dbReference type="NCBI Taxonomy" id="1423"/>
    <lineage>
        <taxon>Bacteria</taxon>
        <taxon>Bacillati</taxon>
        <taxon>Bacillota</taxon>
        <taxon>Bacilli</taxon>
        <taxon>Bacillales</taxon>
        <taxon>Bacillaceae</taxon>
        <taxon>Bacillus</taxon>
    </lineage>
</organism>
<dbReference type="AlphaFoldDB" id="A0AAQ3IEV2"/>
<reference evidence="1" key="1">
    <citation type="submission" date="2023-05" db="EMBL/GenBank/DDBJ databases">
        <title>Complete genome sequence of Bacillus subtilis SRCM117797 isolated from Soybean paste.</title>
        <authorList>
            <person name="Abraha H.B."/>
            <person name="Kim K.-P."/>
            <person name="Ryu M.-S."/>
            <person name="Jeong D.-Y."/>
        </authorList>
    </citation>
    <scope>NUCLEOTIDE SEQUENCE</scope>
    <source>
        <strain evidence="1">SRCM117797</strain>
    </source>
</reference>
<dbReference type="EMBL" id="CP125292">
    <property type="protein sequence ID" value="WHM21449.1"/>
    <property type="molecule type" value="Genomic_DNA"/>
</dbReference>
<proteinExistence type="predicted"/>
<name>A0AAQ3IEV2_BACIU</name>
<dbReference type="RefSeq" id="WP_041335812.1">
    <property type="nucleotide sequence ID" value="NZ_CP061870.1"/>
</dbReference>
<sequence length="73" mass="8645">METFYQLKAVLRGVDQTIVKVCDFKNERPSKVEIETKLKQYQEKENKFVAYAFIEETFHLIEENAQKADTERG</sequence>
<gene>
    <name evidence="1" type="ORF">QL281_22220</name>
</gene>